<evidence type="ECO:0000313" key="4">
    <source>
        <dbReference type="Proteomes" id="UP000177360"/>
    </source>
</evidence>
<evidence type="ECO:0000313" key="3">
    <source>
        <dbReference type="EMBL" id="OGZ19344.1"/>
    </source>
</evidence>
<sequence length="183" mass="22121">MPRKRSGMAKLILRRLLIGGAVFIAAQSPYFWLKFYKNFFEGRPIFRRKIKDTFSYLRKRGLIIIEKDGKNFYMRLTKKGELIAGKYQIDELYIKKQKKWDKKWRVIIFDIPENRRIKRDLFRSKLKGMGFRQFQKSVWIYPYPCDEEVKLLRGFFGLEEKHLIILTVEKLEGAEKLLKIFNL</sequence>
<keyword evidence="1" id="KW-0472">Membrane</keyword>
<keyword evidence="1" id="KW-1133">Transmembrane helix</keyword>
<keyword evidence="1" id="KW-0812">Transmembrane</keyword>
<dbReference type="GO" id="GO:0006351">
    <property type="term" value="P:DNA-templated transcription"/>
    <property type="evidence" value="ECO:0007669"/>
    <property type="project" value="TreeGrafter"/>
</dbReference>
<dbReference type="SUPFAM" id="SSF143430">
    <property type="entry name" value="TTP0101/SSO1404-like"/>
    <property type="match status" value="1"/>
</dbReference>
<name>A0A1G2E0G0_9BACT</name>
<dbReference type="Pfam" id="PF20803">
    <property type="entry name" value="PaaX_M"/>
    <property type="match status" value="1"/>
</dbReference>
<feature type="transmembrane region" description="Helical" evidence="1">
    <location>
        <begin position="12"/>
        <end position="33"/>
    </location>
</feature>
<comment type="caution">
    <text evidence="3">The sequence shown here is derived from an EMBL/GenBank/DDBJ whole genome shotgun (WGS) entry which is preliminary data.</text>
</comment>
<evidence type="ECO:0000256" key="1">
    <source>
        <dbReference type="SAM" id="Phobius"/>
    </source>
</evidence>
<dbReference type="Proteomes" id="UP000177360">
    <property type="component" value="Unassembled WGS sequence"/>
</dbReference>
<dbReference type="PANTHER" id="PTHR30319:SF1">
    <property type="entry name" value="TRANSCRIPTIONAL REPRESSOR PAAX"/>
    <property type="match status" value="1"/>
</dbReference>
<dbReference type="AlphaFoldDB" id="A0A1G2E0G0"/>
<dbReference type="EMBL" id="MHLZ01000036">
    <property type="protein sequence ID" value="OGZ19344.1"/>
    <property type="molecule type" value="Genomic_DNA"/>
</dbReference>
<dbReference type="PANTHER" id="PTHR30319">
    <property type="entry name" value="PHENYLACETIC ACID REGULATOR-RELATED TRANSCRIPTIONAL REPRESSOR"/>
    <property type="match status" value="1"/>
</dbReference>
<proteinExistence type="predicted"/>
<feature type="domain" description="Transcriptional repressor PaaX-like central Cas2-like" evidence="2">
    <location>
        <begin position="98"/>
        <end position="173"/>
    </location>
</feature>
<reference evidence="3 4" key="1">
    <citation type="journal article" date="2016" name="Nat. Commun.">
        <title>Thousands of microbial genomes shed light on interconnected biogeochemical processes in an aquifer system.</title>
        <authorList>
            <person name="Anantharaman K."/>
            <person name="Brown C.T."/>
            <person name="Hug L.A."/>
            <person name="Sharon I."/>
            <person name="Castelle C.J."/>
            <person name="Probst A.J."/>
            <person name="Thomas B.C."/>
            <person name="Singh A."/>
            <person name="Wilkins M.J."/>
            <person name="Karaoz U."/>
            <person name="Brodie E.L."/>
            <person name="Williams K.H."/>
            <person name="Hubbard S.S."/>
            <person name="Banfield J.F."/>
        </authorList>
    </citation>
    <scope>NUCLEOTIDE SEQUENCE [LARGE SCALE GENOMIC DNA]</scope>
</reference>
<protein>
    <recommendedName>
        <fullName evidence="2">Transcriptional repressor PaaX-like central Cas2-like domain-containing protein</fullName>
    </recommendedName>
</protein>
<evidence type="ECO:0000259" key="2">
    <source>
        <dbReference type="Pfam" id="PF20803"/>
    </source>
</evidence>
<gene>
    <name evidence="3" type="ORF">A2626_01075</name>
</gene>
<accession>A0A1G2E0G0</accession>
<organism evidence="3 4">
    <name type="scientific">Candidatus Nealsonbacteria bacterium RIFCSPHIGHO2_01_FULL_38_55</name>
    <dbReference type="NCBI Taxonomy" id="1801664"/>
    <lineage>
        <taxon>Bacteria</taxon>
        <taxon>Candidatus Nealsoniibacteriota</taxon>
    </lineage>
</organism>
<dbReference type="Gene3D" id="3.30.70.2650">
    <property type="match status" value="1"/>
</dbReference>
<dbReference type="InterPro" id="IPR048846">
    <property type="entry name" value="PaaX-like_central"/>
</dbReference>